<organism evidence="3 4">
    <name type="scientific">Pomacea canaliculata</name>
    <name type="common">Golden apple snail</name>
    <dbReference type="NCBI Taxonomy" id="400727"/>
    <lineage>
        <taxon>Eukaryota</taxon>
        <taxon>Metazoa</taxon>
        <taxon>Spiralia</taxon>
        <taxon>Lophotrochozoa</taxon>
        <taxon>Mollusca</taxon>
        <taxon>Gastropoda</taxon>
        <taxon>Caenogastropoda</taxon>
        <taxon>Architaenioglossa</taxon>
        <taxon>Ampullarioidea</taxon>
        <taxon>Ampullariidae</taxon>
        <taxon>Pomacea</taxon>
    </lineage>
</organism>
<dbReference type="EMBL" id="PZQS01000014">
    <property type="protein sequence ID" value="PVD18992.1"/>
    <property type="molecule type" value="Genomic_DNA"/>
</dbReference>
<reference evidence="3 4" key="1">
    <citation type="submission" date="2018-04" db="EMBL/GenBank/DDBJ databases">
        <title>The genome of golden apple snail Pomacea canaliculata provides insight into stress tolerance and invasive adaptation.</title>
        <authorList>
            <person name="Liu C."/>
            <person name="Liu B."/>
            <person name="Ren Y."/>
            <person name="Zhang Y."/>
            <person name="Wang H."/>
            <person name="Li S."/>
            <person name="Jiang F."/>
            <person name="Yin L."/>
            <person name="Zhang G."/>
            <person name="Qian W."/>
            <person name="Fan W."/>
        </authorList>
    </citation>
    <scope>NUCLEOTIDE SEQUENCE [LARGE SCALE GENOMIC DNA]</scope>
    <source>
        <strain evidence="3">SZHN2017</strain>
        <tissue evidence="3">Muscle</tissue>
    </source>
</reference>
<evidence type="ECO:0000313" key="4">
    <source>
        <dbReference type="Proteomes" id="UP000245119"/>
    </source>
</evidence>
<dbReference type="FunFam" id="4.10.75.10:FF:000001">
    <property type="entry name" value="Anosmin 1"/>
    <property type="match status" value="1"/>
</dbReference>
<dbReference type="InterPro" id="IPR036645">
    <property type="entry name" value="Elafin-like_sf"/>
</dbReference>
<accession>A0A2T7NCX6</accession>
<dbReference type="PANTHER" id="PTHR14131">
    <property type="entry name" value="ANOSMIN"/>
    <property type="match status" value="1"/>
</dbReference>
<dbReference type="STRING" id="400727.A0A2T7NCX6"/>
<keyword evidence="1" id="KW-1133">Transmembrane helix</keyword>
<dbReference type="CDD" id="cd00063">
    <property type="entry name" value="FN3"/>
    <property type="match status" value="1"/>
</dbReference>
<dbReference type="GO" id="GO:0009986">
    <property type="term" value="C:cell surface"/>
    <property type="evidence" value="ECO:0007669"/>
    <property type="project" value="TreeGrafter"/>
</dbReference>
<dbReference type="InterPro" id="IPR036116">
    <property type="entry name" value="FN3_sf"/>
</dbReference>
<proteinExistence type="predicted"/>
<evidence type="ECO:0000256" key="1">
    <source>
        <dbReference type="SAM" id="Phobius"/>
    </source>
</evidence>
<keyword evidence="4" id="KW-1185">Reference proteome</keyword>
<dbReference type="SUPFAM" id="SSF49265">
    <property type="entry name" value="Fibronectin type III"/>
    <property type="match status" value="1"/>
</dbReference>
<dbReference type="GO" id="GO:0005576">
    <property type="term" value="C:extracellular region"/>
    <property type="evidence" value="ECO:0007669"/>
    <property type="project" value="InterPro"/>
</dbReference>
<dbReference type="SUPFAM" id="SSF57256">
    <property type="entry name" value="Elafin-like"/>
    <property type="match status" value="1"/>
</dbReference>
<feature type="domain" description="WAP" evidence="2">
    <location>
        <begin position="129"/>
        <end position="178"/>
    </location>
</feature>
<dbReference type="AlphaFoldDB" id="A0A2T7NCX6"/>
<dbReference type="InterPro" id="IPR003961">
    <property type="entry name" value="FN3_dom"/>
</dbReference>
<dbReference type="OrthoDB" id="9985779at2759"/>
<dbReference type="PRINTS" id="PR00003">
    <property type="entry name" value="4DISULPHCORE"/>
</dbReference>
<dbReference type="Proteomes" id="UP000245119">
    <property type="component" value="Linkage Group LG14"/>
</dbReference>
<protein>
    <recommendedName>
        <fullName evidence="2">WAP domain-containing protein</fullName>
    </recommendedName>
</protein>
<comment type="caution">
    <text evidence="3">The sequence shown here is derived from an EMBL/GenBank/DDBJ whole genome shotgun (WGS) entry which is preliminary data.</text>
</comment>
<gene>
    <name evidence="3" type="ORF">C0Q70_21551</name>
</gene>
<dbReference type="GO" id="GO:0030414">
    <property type="term" value="F:peptidase inhibitor activity"/>
    <property type="evidence" value="ECO:0007669"/>
    <property type="project" value="InterPro"/>
</dbReference>
<dbReference type="Gene3D" id="4.10.75.10">
    <property type="entry name" value="Elafin-like"/>
    <property type="match status" value="1"/>
</dbReference>
<dbReference type="GO" id="GO:0030182">
    <property type="term" value="P:neuron differentiation"/>
    <property type="evidence" value="ECO:0007669"/>
    <property type="project" value="TreeGrafter"/>
</dbReference>
<dbReference type="InterPro" id="IPR042447">
    <property type="entry name" value="Anosmin-1"/>
</dbReference>
<dbReference type="Pfam" id="PF00095">
    <property type="entry name" value="WAP"/>
    <property type="match status" value="1"/>
</dbReference>
<evidence type="ECO:0000259" key="2">
    <source>
        <dbReference type="PROSITE" id="PS51390"/>
    </source>
</evidence>
<dbReference type="SMART" id="SM00217">
    <property type="entry name" value="WAP"/>
    <property type="match status" value="1"/>
</dbReference>
<name>A0A2T7NCX6_POMCA</name>
<sequence>MKPYPGGRRGGLHVLPLGTLCVVAALVPLAVGSVHQILWGRCYAHCLENHLATESPEDTDQSGTAFRSAIQTCQRHNVCKWCLYVCERPEDQYTDSENCLHDCRNTRTNSRSASRQACVHACSFVSLTGASKTGNCPAPDTLVGFESACVESCHGDADCPNARKCCHNGCGKVCTEPHDPEALPEVPSNITFRLLGNGGVLVRWELMPTDDLRPLGPVVYILRWWCPYISGVVTELTDQTKMRLKGYPTGIYPGAKCHFMVASVNTHGSRGFSKVAPYIKKFMPPSPPEHLEEARSIVKDGNVDVKIQWQPPLYTDGLLIHKYEVSDCPHTHTHARTPFLKCFIKLCTLPAPGGGWFESSGPGLHHLQLVDSCTERCHRAPGSRGWMSTEFTLQGFSGQG</sequence>
<dbReference type="PROSITE" id="PS51390">
    <property type="entry name" value="WAP"/>
    <property type="match status" value="1"/>
</dbReference>
<keyword evidence="1" id="KW-0812">Transmembrane</keyword>
<dbReference type="InterPro" id="IPR008197">
    <property type="entry name" value="WAP_dom"/>
</dbReference>
<dbReference type="PANTHER" id="PTHR14131:SF5">
    <property type="entry name" value="ANOSMIN-1"/>
    <property type="match status" value="1"/>
</dbReference>
<dbReference type="CDD" id="cd00199">
    <property type="entry name" value="WAP"/>
    <property type="match status" value="1"/>
</dbReference>
<evidence type="ECO:0000313" key="3">
    <source>
        <dbReference type="EMBL" id="PVD18992.1"/>
    </source>
</evidence>
<keyword evidence="1" id="KW-0472">Membrane</keyword>
<feature type="transmembrane region" description="Helical" evidence="1">
    <location>
        <begin position="12"/>
        <end position="31"/>
    </location>
</feature>